<dbReference type="PROSITE" id="PS51257">
    <property type="entry name" value="PROKAR_LIPOPROTEIN"/>
    <property type="match status" value="1"/>
</dbReference>
<evidence type="ECO:0008006" key="3">
    <source>
        <dbReference type="Google" id="ProtNLM"/>
    </source>
</evidence>
<name>A0A372NRS2_9SPHI</name>
<dbReference type="Gene3D" id="2.60.40.2970">
    <property type="match status" value="1"/>
</dbReference>
<dbReference type="AlphaFoldDB" id="A0A372NRS2"/>
<comment type="caution">
    <text evidence="1">The sequence shown here is derived from an EMBL/GenBank/DDBJ whole genome shotgun (WGS) entry which is preliminary data.</text>
</comment>
<sequence>MLRKLSLALCTAVILSAGCHSKKQVVPDDAYAYIREAQQLRVRLVPGAASPNGKNTLVSFTVTNPTNKALRFCKWETPFEPRTGKYFEVTDANGNEAAFQGAMARRIMPPPASAYITVPAHNSVKTVTDLADSYRLTARSYVIRYTGSGVSGLRPGNKISIRL</sequence>
<dbReference type="RefSeq" id="WP_117393542.1">
    <property type="nucleotide sequence ID" value="NZ_QWDC01000003.1"/>
</dbReference>
<dbReference type="Proteomes" id="UP000264217">
    <property type="component" value="Unassembled WGS sequence"/>
</dbReference>
<evidence type="ECO:0000313" key="1">
    <source>
        <dbReference type="EMBL" id="RFZ91297.1"/>
    </source>
</evidence>
<proteinExistence type="predicted"/>
<protein>
    <recommendedName>
        <fullName evidence="3">Protease</fullName>
    </recommendedName>
</protein>
<organism evidence="1 2">
    <name type="scientific">Mucilaginibacter conchicola</name>
    <dbReference type="NCBI Taxonomy" id="2303333"/>
    <lineage>
        <taxon>Bacteria</taxon>
        <taxon>Pseudomonadati</taxon>
        <taxon>Bacteroidota</taxon>
        <taxon>Sphingobacteriia</taxon>
        <taxon>Sphingobacteriales</taxon>
        <taxon>Sphingobacteriaceae</taxon>
        <taxon>Mucilaginibacter</taxon>
    </lineage>
</organism>
<accession>A0A372NRS2</accession>
<evidence type="ECO:0000313" key="2">
    <source>
        <dbReference type="Proteomes" id="UP000264217"/>
    </source>
</evidence>
<dbReference type="OrthoDB" id="711001at2"/>
<keyword evidence="2" id="KW-1185">Reference proteome</keyword>
<gene>
    <name evidence="1" type="ORF">D0C36_20420</name>
</gene>
<dbReference type="EMBL" id="QWDC01000003">
    <property type="protein sequence ID" value="RFZ91297.1"/>
    <property type="molecule type" value="Genomic_DNA"/>
</dbReference>
<reference evidence="1 2" key="1">
    <citation type="submission" date="2018-08" db="EMBL/GenBank/DDBJ databases">
        <title>Mucilaginibacter sp. MYSH2.</title>
        <authorList>
            <person name="Seo T."/>
        </authorList>
    </citation>
    <scope>NUCLEOTIDE SEQUENCE [LARGE SCALE GENOMIC DNA]</scope>
    <source>
        <strain evidence="1 2">MYSH2</strain>
    </source>
</reference>